<name>A0AAP5H5N9_PAEAM</name>
<dbReference type="Gene3D" id="2.60.120.260">
    <property type="entry name" value="Galactose-binding domain-like"/>
    <property type="match status" value="3"/>
</dbReference>
<dbReference type="GO" id="GO:0005509">
    <property type="term" value="F:calcium ion binding"/>
    <property type="evidence" value="ECO:0007669"/>
    <property type="project" value="InterPro"/>
</dbReference>
<dbReference type="SUPFAM" id="SSF49313">
    <property type="entry name" value="Cadherin-like"/>
    <property type="match status" value="1"/>
</dbReference>
<dbReference type="SUPFAM" id="SSF48230">
    <property type="entry name" value="Chondroitin AC/alginate lyase"/>
    <property type="match status" value="1"/>
</dbReference>
<dbReference type="Proteomes" id="UP001254832">
    <property type="component" value="Unassembled WGS sequence"/>
</dbReference>
<dbReference type="Gene3D" id="1.20.1270.90">
    <property type="entry name" value="AF1782-like"/>
    <property type="match status" value="1"/>
</dbReference>
<evidence type="ECO:0000313" key="2">
    <source>
        <dbReference type="EMBL" id="MDR6724411.1"/>
    </source>
</evidence>
<dbReference type="RefSeq" id="WP_310140604.1">
    <property type="nucleotide sequence ID" value="NZ_JAVDTR010000007.1"/>
</dbReference>
<sequence length="1423" mass="157639">MVLRQKRGLKNQTKCIVMFMLIISLVAGGSPYPVSGEVSVNEKTAAEYLPTIYEEIDASGFKHPGIGLTKDILENMRMQVLAKQEPWHSYFNRMSESGAASRNVTSSNRSSSDPTKPGSVDFNSQSFNSKFIADSLKAYTQAIMYYVTGEQEYRANAIGIIRIWSQMDPAKYSYFNDSHIHTGIPLNRMVTAAEILRYTSSTTQELEWTDQDTTDFSTNLIYPVIDTFQHHNGYFMNQHLYPLLGAMSGYIFTGNRERYNEGVEWFTVNESAVDQGQNGSIKQLFRLVDTNILTGEAVVPPRVQHVEMGRDQAHGAGDITNVEILARLLEAQETKVDPVVGTVSTAENAVNAYEYLDQRILKAADYFAQFMLGHDTPWTPVAAHTDANGNPTIIYKELAEGYRGRIGGNVYGLYYYYKYAAGVDMEEEAPYYADMFKKRLPFYWESPDGGADYWMFIPAEAASEGATTLPKVSTNADWNEIEHRTTSLDSNSEIKQEGETSFVEITATEEGSRISIVSTSTPVKTIGLRIRTNGTAKLVINGWEDDPLILHNTQGQWKYVTYTMHHLRGLSDLTYFKIQGSGTQVDMDHIHLKASEQLTPPVFDDSGSSLDLYTYVGSDAALQYDFSATDADANDNVTYQINHKPAGAVFDESTGAFSWKPEQVGTYYVIVGATDGTSITAKEVRIVVSGDRASAVDVVIVPYIPEISYVSTSLMHYNRIYSDIMDVITTASDDEFLQKLMQLRAAVVDLQELTPQLQDGSIDYSNMLAAATFYNETLNLLDNYAGSFAFYGNAINLTHTMDFGPDYKVSADAFSLQVRASFPERIGGTAVFGSNDNESWTRLTPELTVVSEDMQTLEVSEAHKNTPFRFFKIQMIEPSSTMLELSELRIFGKRHETNNKIQSLTISSPESNQNRVNTGNTIVLTFESTEPIHDVQAVIQGKQATVHSTDHLNWTASAVMDNLAPTGPIKFAIDYKAANGMSVDPTIFTTDHSSLYLVNQSKLLDVTRLATVTASDKQYGTGGLSKEQVGYLLFDGNTGTYGDLVTGAGAYYTVDFGPDVSVTLSDIMLMPRASYPARMNGVVMQGSNDNNSWTNLISAVAGTAEGKWTYIGGNRIVEHDAYRYLRIYNSAAWNGNVAEVELYGQYDIRSIDSKVVSPDGYTKGSYYDYMQEVERIRALFNNPVSDRPALLQELYQAQEQLVSLVSLPAQKISITPSMVTASTPVYQNKGTKEQNGWRAVDGNVDTFTDTTDAVSWIDIDLGENQAESLSSFKFYPRNGKASEITRVNGATLQGSNDGTQYTDLYTISGIGSVQWYTAPITNDTSFRYLRYYSPGGYANVAELELYSKPTDPTLLVKLLEQAGTLDAEIYDEASFTTMLEARSMATTTAEDADRTQAQIDSAATELLQAIQGLVTKTVTNDEG</sequence>
<dbReference type="Pfam" id="PF05345">
    <property type="entry name" value="He_PIG"/>
    <property type="match status" value="1"/>
</dbReference>
<dbReference type="GO" id="GO:0016020">
    <property type="term" value="C:membrane"/>
    <property type="evidence" value="ECO:0007669"/>
    <property type="project" value="InterPro"/>
</dbReference>
<reference evidence="2" key="1">
    <citation type="submission" date="2023-07" db="EMBL/GenBank/DDBJ databases">
        <title>Sorghum-associated microbial communities from plants grown in Nebraska, USA.</title>
        <authorList>
            <person name="Schachtman D."/>
        </authorList>
    </citation>
    <scope>NUCLEOTIDE SEQUENCE</scope>
    <source>
        <strain evidence="2">BE80</strain>
    </source>
</reference>
<dbReference type="Pfam" id="PF22633">
    <property type="entry name" value="F5_F8_type_C_2"/>
    <property type="match status" value="1"/>
</dbReference>
<dbReference type="InterPro" id="IPR008979">
    <property type="entry name" value="Galactose-bd-like_sf"/>
</dbReference>
<dbReference type="InterPro" id="IPR008929">
    <property type="entry name" value="Chondroitin_lyas"/>
</dbReference>
<proteinExistence type="predicted"/>
<dbReference type="InterPro" id="IPR013783">
    <property type="entry name" value="Ig-like_fold"/>
</dbReference>
<evidence type="ECO:0000256" key="1">
    <source>
        <dbReference type="SAM" id="MobiDB-lite"/>
    </source>
</evidence>
<dbReference type="EMBL" id="JAVDTR010000007">
    <property type="protein sequence ID" value="MDR6724411.1"/>
    <property type="molecule type" value="Genomic_DNA"/>
</dbReference>
<gene>
    <name evidence="2" type="ORF">J2W91_002879</name>
</gene>
<feature type="region of interest" description="Disordered" evidence="1">
    <location>
        <begin position="101"/>
        <end position="120"/>
    </location>
</feature>
<dbReference type="Gene3D" id="1.50.10.100">
    <property type="entry name" value="Chondroitin AC/alginate lyase"/>
    <property type="match status" value="1"/>
</dbReference>
<organism evidence="2 3">
    <name type="scientific">Paenibacillus amylolyticus</name>
    <dbReference type="NCBI Taxonomy" id="1451"/>
    <lineage>
        <taxon>Bacteria</taxon>
        <taxon>Bacillati</taxon>
        <taxon>Bacillota</taxon>
        <taxon>Bacilli</taxon>
        <taxon>Bacillales</taxon>
        <taxon>Paenibacillaceae</taxon>
        <taxon>Paenibacillus</taxon>
    </lineage>
</organism>
<dbReference type="Gene3D" id="2.60.40.10">
    <property type="entry name" value="Immunoglobulins"/>
    <property type="match status" value="1"/>
</dbReference>
<comment type="caution">
    <text evidence="2">The sequence shown here is derived from an EMBL/GenBank/DDBJ whole genome shotgun (WGS) entry which is preliminary data.</text>
</comment>
<accession>A0AAP5H5N9</accession>
<dbReference type="SUPFAM" id="SSF49785">
    <property type="entry name" value="Galactose-binding domain-like"/>
    <property type="match status" value="3"/>
</dbReference>
<evidence type="ECO:0000313" key="3">
    <source>
        <dbReference type="Proteomes" id="UP001254832"/>
    </source>
</evidence>
<evidence type="ECO:0008006" key="4">
    <source>
        <dbReference type="Google" id="ProtNLM"/>
    </source>
</evidence>
<dbReference type="InterPro" id="IPR015919">
    <property type="entry name" value="Cadherin-like_sf"/>
</dbReference>
<feature type="compositionally biased region" description="Low complexity" evidence="1">
    <location>
        <begin position="101"/>
        <end position="112"/>
    </location>
</feature>
<protein>
    <recommendedName>
        <fullName evidence="4">Alginate lyase</fullName>
    </recommendedName>
</protein>